<accession>A0AAD9S5P9</accession>
<dbReference type="PANTHER" id="PTHR24148:SF73">
    <property type="entry name" value="HET DOMAIN PROTEIN (AFU_ORTHOLOGUE AFUA_8G01020)"/>
    <property type="match status" value="1"/>
</dbReference>
<reference evidence="3" key="1">
    <citation type="submission" date="2023-06" db="EMBL/GenBank/DDBJ databases">
        <authorList>
            <person name="Noh H."/>
        </authorList>
    </citation>
    <scope>NUCLEOTIDE SEQUENCE</scope>
    <source>
        <strain evidence="3">DUCC20226</strain>
    </source>
</reference>
<keyword evidence="4" id="KW-1185">Reference proteome</keyword>
<feature type="region of interest" description="Disordered" evidence="1">
    <location>
        <begin position="1"/>
        <end position="43"/>
    </location>
</feature>
<sequence>MRSFKRRRSPSTVSKSSMVSETSTVPESSMSPDSSGWSTTSEPTEGIVLTDHAAVHGARLDSSKKQIRLLQIIPLEADHDPKDETVRCRMFKTYLNDFDPLFNALSYTWGSPDEQTNIVVNDTTVSVTTNLESALRHLRDYHLNTTCGFPLWVDAICINQDDTEEQNSQVEMMGQIYEGAARVLPWLGEGNVDTDWLLPLLRDVDFCAEAAQQAKQVDGPAPGPLIIRAVAISMDDLCRRSWWSRLWVVQEIMLAKRDPIILIGSGSVPWSEYVTVFQNLNRIDNRIRFTKKFRDERNNLWVTTQSNLPFMVTASLPGLKAWAWNDLRSYIQNKGERKHMHPYLNSICALLAGYADLLGQSARRKADYVYALRALFPIEEQRLIGVDYSKPPMEVFHDAMIAVWTSPYSSRWLSRVLKKLQYRHRGILDNAHDIPSWVPDLSQQDDSLRSSPFPSTHDPLKQPIVRISSDRRTLTFHGIYFDAVTETCAVRIGTFFQDPFWSHDPNLSDLRRATQCITEALSRKPPSSSVLHALGILHSREQDTYSMIRTFMDHISLDSLSKHKRLVHAMLRMLLPMDDLCNALNSRLKGNLVFGTDAGSFGVGPDHMEAGDRIVFPFGMEVPIVVRPMDPEHPETHEYSLIGVADIPDLSELRMELEKAIEDKLLDVIEIHLK</sequence>
<comment type="caution">
    <text evidence="3">The sequence shown here is derived from an EMBL/GenBank/DDBJ whole genome shotgun (WGS) entry which is preliminary data.</text>
</comment>
<dbReference type="Pfam" id="PF06985">
    <property type="entry name" value="HET"/>
    <property type="match status" value="1"/>
</dbReference>
<dbReference type="AlphaFoldDB" id="A0AAD9S5P9"/>
<evidence type="ECO:0000313" key="3">
    <source>
        <dbReference type="EMBL" id="KAK2599717.1"/>
    </source>
</evidence>
<dbReference type="Proteomes" id="UP001265746">
    <property type="component" value="Unassembled WGS sequence"/>
</dbReference>
<evidence type="ECO:0000313" key="4">
    <source>
        <dbReference type="Proteomes" id="UP001265746"/>
    </source>
</evidence>
<name>A0AAD9S5P9_PHOAM</name>
<evidence type="ECO:0000256" key="1">
    <source>
        <dbReference type="SAM" id="MobiDB-lite"/>
    </source>
</evidence>
<protein>
    <recommendedName>
        <fullName evidence="2">Heterokaryon incompatibility domain-containing protein</fullName>
    </recommendedName>
</protein>
<dbReference type="Pfam" id="PF26639">
    <property type="entry name" value="Het-6_barrel"/>
    <property type="match status" value="1"/>
</dbReference>
<dbReference type="PANTHER" id="PTHR24148">
    <property type="entry name" value="ANKYRIN REPEAT DOMAIN-CONTAINING PROTEIN 39 HOMOLOG-RELATED"/>
    <property type="match status" value="1"/>
</dbReference>
<feature type="domain" description="Heterokaryon incompatibility" evidence="2">
    <location>
        <begin position="102"/>
        <end position="251"/>
    </location>
</feature>
<proteinExistence type="predicted"/>
<feature type="compositionally biased region" description="Polar residues" evidence="1">
    <location>
        <begin position="26"/>
        <end position="43"/>
    </location>
</feature>
<organism evidence="3 4">
    <name type="scientific">Phomopsis amygdali</name>
    <name type="common">Fusicoccum amygdali</name>
    <dbReference type="NCBI Taxonomy" id="1214568"/>
    <lineage>
        <taxon>Eukaryota</taxon>
        <taxon>Fungi</taxon>
        <taxon>Dikarya</taxon>
        <taxon>Ascomycota</taxon>
        <taxon>Pezizomycotina</taxon>
        <taxon>Sordariomycetes</taxon>
        <taxon>Sordariomycetidae</taxon>
        <taxon>Diaporthales</taxon>
        <taxon>Diaporthaceae</taxon>
        <taxon>Diaporthe</taxon>
    </lineage>
</organism>
<dbReference type="EMBL" id="JAUJFL010000007">
    <property type="protein sequence ID" value="KAK2599717.1"/>
    <property type="molecule type" value="Genomic_DNA"/>
</dbReference>
<dbReference type="InterPro" id="IPR010730">
    <property type="entry name" value="HET"/>
</dbReference>
<gene>
    <name evidence="3" type="ORF">N8I77_011449</name>
</gene>
<evidence type="ECO:0000259" key="2">
    <source>
        <dbReference type="Pfam" id="PF06985"/>
    </source>
</evidence>
<dbReference type="InterPro" id="IPR052895">
    <property type="entry name" value="HetReg/Transcr_Mod"/>
</dbReference>
<feature type="compositionally biased region" description="Low complexity" evidence="1">
    <location>
        <begin position="10"/>
        <end position="25"/>
    </location>
</feature>